<dbReference type="OrthoDB" id="10249888at2759"/>
<dbReference type="SMART" id="SM00577">
    <property type="entry name" value="CPDc"/>
    <property type="match status" value="1"/>
</dbReference>
<dbReference type="STRING" id="1051890.A0A3N4LV38"/>
<evidence type="ECO:0000313" key="10">
    <source>
        <dbReference type="EMBL" id="RPB25449.1"/>
    </source>
</evidence>
<dbReference type="PANTHER" id="PTHR23081">
    <property type="entry name" value="RNA POLYMERASE II CTD PHOSPHATASE"/>
    <property type="match status" value="1"/>
</dbReference>
<dbReference type="SMART" id="SM00292">
    <property type="entry name" value="BRCT"/>
    <property type="match status" value="1"/>
</dbReference>
<dbReference type="EMBL" id="ML121537">
    <property type="protein sequence ID" value="RPB25449.1"/>
    <property type="molecule type" value="Genomic_DNA"/>
</dbReference>
<dbReference type="SUPFAM" id="SSF56784">
    <property type="entry name" value="HAD-like"/>
    <property type="match status" value="1"/>
</dbReference>
<sequence length="960" mass="106317">MLLQLPHGLHYPIHITAIKKKPDEKVKKFDTLVDYKYCSIVEEDDEFGGEPNKVEKWYPSSWSSPIEGILKRWMIEAGSVVRSGNVDLVEIEEPCPHDVQFGGMCAGCGMDMTLTDYTSFSNRSRADISMAHDNLAVTISSEEASRLEAEAEQRLLNERKLSLVVDLDQTIIHATVDPTVAQWQANPDEVNHEVLKDVQSFSLPDPGYVPEGHKPLETWYYVKLRPGLRQFLENVSKLYELHIYTMGTRAYAINVAKIVDPDGKIFGSRVLSRDESGSMTEKDLRRLFPKNTKMVVIIDDRGDVWKWSDNLIRVKPYDFFVGIGDINSSFLPKMQEFPTSQAPELTDEAAEPPPGLTKHAENGEDGGITIVEAEKEGEEEEVPIEGAADLTTTPHHADLTTLEQLVKLGASDDKILLEEQAHQLSDAIRAQQESRPLAKLQHIIDLKDEAEGALENGDSGKETPSEHGGVKHRHQLIKDEYPRELEPLERNLTDVHKLFFEKYDQNMRMGARGRRNKVPDVTDLMPKLKKKTFEGVVLVFSGVIPLGASVHNSDIVIWAKTFGATVEENLTSRVTHVIAARSRTAKVRQAARYHHIHLVTPQWLYDSMSNWKQMPLDPYRIAVHPEDRNPPGAGLPPDLLSDPTNIPMSSEDEDDEDELADEEMGIEEHAEEILKGGLKIDRDEIDKELREFLADVTSDDDEDFGEDFDEDIFGSVDEDEEADKDKDEDMNDRGMPNGNEAGESEEKSVASEAFQPSPRRSRAQTRKRSRTPDDDGGGVSTGPGSGSFDLAGAAKDSDDGASVDDTPAVRLTKRQKTTIERHSGLRTVVTPSSPDLPVAIDDTHVGGGKKGEDAGSSRIPSPPPSDEGGSGVKSMRTAIVFTGGEGGGEGNKKEEVKTAEDENKTGEDENKTGEDENKTGEDGNKTREDEDNNDEGDGDSLFEELDEEAFAAALEEGFDS</sequence>
<feature type="region of interest" description="Disordered" evidence="7">
    <location>
        <begin position="339"/>
        <end position="365"/>
    </location>
</feature>
<reference evidence="10 11" key="1">
    <citation type="journal article" date="2018" name="Nat. Ecol. Evol.">
        <title>Pezizomycetes genomes reveal the molecular basis of ectomycorrhizal truffle lifestyle.</title>
        <authorList>
            <person name="Murat C."/>
            <person name="Payen T."/>
            <person name="Noel B."/>
            <person name="Kuo A."/>
            <person name="Morin E."/>
            <person name="Chen J."/>
            <person name="Kohler A."/>
            <person name="Krizsan K."/>
            <person name="Balestrini R."/>
            <person name="Da Silva C."/>
            <person name="Montanini B."/>
            <person name="Hainaut M."/>
            <person name="Levati E."/>
            <person name="Barry K.W."/>
            <person name="Belfiori B."/>
            <person name="Cichocki N."/>
            <person name="Clum A."/>
            <person name="Dockter R.B."/>
            <person name="Fauchery L."/>
            <person name="Guy J."/>
            <person name="Iotti M."/>
            <person name="Le Tacon F."/>
            <person name="Lindquist E.A."/>
            <person name="Lipzen A."/>
            <person name="Malagnac F."/>
            <person name="Mello A."/>
            <person name="Molinier V."/>
            <person name="Miyauchi S."/>
            <person name="Poulain J."/>
            <person name="Riccioni C."/>
            <person name="Rubini A."/>
            <person name="Sitrit Y."/>
            <person name="Splivallo R."/>
            <person name="Traeger S."/>
            <person name="Wang M."/>
            <person name="Zifcakova L."/>
            <person name="Wipf D."/>
            <person name="Zambonelli A."/>
            <person name="Paolocci F."/>
            <person name="Nowrousian M."/>
            <person name="Ottonello S."/>
            <person name="Baldrian P."/>
            <person name="Spatafora J.W."/>
            <person name="Henrissat B."/>
            <person name="Nagy L.G."/>
            <person name="Aury J.M."/>
            <person name="Wincker P."/>
            <person name="Grigoriev I.V."/>
            <person name="Bonfante P."/>
            <person name="Martin F.M."/>
        </authorList>
    </citation>
    <scope>NUCLEOTIDE SEQUENCE [LARGE SCALE GENOMIC DNA]</scope>
    <source>
        <strain evidence="10 11">ATCC MYA-4762</strain>
    </source>
</reference>
<dbReference type="InterPro" id="IPR039189">
    <property type="entry name" value="Fcp1"/>
</dbReference>
<dbReference type="PROSITE" id="PS50172">
    <property type="entry name" value="BRCT"/>
    <property type="match status" value="1"/>
</dbReference>
<dbReference type="NCBIfam" id="TIGR02250">
    <property type="entry name" value="FCP1_euk"/>
    <property type="match status" value="1"/>
</dbReference>
<comment type="function">
    <text evidence="6">This promotes the activity of RNA polymerase II.</text>
</comment>
<feature type="compositionally biased region" description="Basic and acidic residues" evidence="7">
    <location>
        <begin position="458"/>
        <end position="469"/>
    </location>
</feature>
<protein>
    <recommendedName>
        <fullName evidence="6">RNA polymerase II subunit A C-terminal domain phosphatase</fullName>
        <ecNumber evidence="6">3.1.3.16</ecNumber>
    </recommendedName>
</protein>
<dbReference type="InParanoid" id="A0A3N4LV38"/>
<feature type="domain" description="FCP1 homology" evidence="9">
    <location>
        <begin position="156"/>
        <end position="337"/>
    </location>
</feature>
<dbReference type="Gene3D" id="1.10.287.10">
    <property type="entry name" value="S15/NS1, RNA-binding"/>
    <property type="match status" value="1"/>
</dbReference>
<feature type="region of interest" description="Disordered" evidence="7">
    <location>
        <begin position="453"/>
        <end position="478"/>
    </location>
</feature>
<dbReference type="CDD" id="cd17729">
    <property type="entry name" value="BRCT_CTDP1"/>
    <property type="match status" value="1"/>
</dbReference>
<dbReference type="Pfam" id="PF03031">
    <property type="entry name" value="NIF"/>
    <property type="match status" value="1"/>
</dbReference>
<dbReference type="InterPro" id="IPR004274">
    <property type="entry name" value="FCP1_dom"/>
</dbReference>
<evidence type="ECO:0000256" key="1">
    <source>
        <dbReference type="ARBA" id="ARBA00004123"/>
    </source>
</evidence>
<feature type="compositionally biased region" description="Acidic residues" evidence="7">
    <location>
        <begin position="698"/>
        <end position="730"/>
    </location>
</feature>
<evidence type="ECO:0000256" key="5">
    <source>
        <dbReference type="ARBA" id="ARBA00048336"/>
    </source>
</evidence>
<feature type="compositionally biased region" description="Basic and acidic residues" evidence="7">
    <location>
        <begin position="890"/>
        <end position="928"/>
    </location>
</feature>
<feature type="compositionally biased region" description="Acidic residues" evidence="7">
    <location>
        <begin position="650"/>
        <end position="663"/>
    </location>
</feature>
<gene>
    <name evidence="10" type="ORF">L211DRAFT_874992</name>
</gene>
<dbReference type="InterPro" id="IPR036420">
    <property type="entry name" value="BRCT_dom_sf"/>
</dbReference>
<dbReference type="Gene3D" id="3.40.50.10190">
    <property type="entry name" value="BRCT domain"/>
    <property type="match status" value="1"/>
</dbReference>
<keyword evidence="3 6" id="KW-0539">Nucleus</keyword>
<evidence type="ECO:0000313" key="11">
    <source>
        <dbReference type="Proteomes" id="UP000267821"/>
    </source>
</evidence>
<evidence type="ECO:0000256" key="6">
    <source>
        <dbReference type="RuleBase" id="RU366066"/>
    </source>
</evidence>
<feature type="compositionally biased region" description="Acidic residues" evidence="7">
    <location>
        <begin position="929"/>
        <end position="944"/>
    </location>
</feature>
<dbReference type="Proteomes" id="UP000267821">
    <property type="component" value="Unassembled WGS sequence"/>
</dbReference>
<evidence type="ECO:0000256" key="7">
    <source>
        <dbReference type="SAM" id="MobiDB-lite"/>
    </source>
</evidence>
<dbReference type="CDD" id="cd07521">
    <property type="entry name" value="HAD_FCP1-like"/>
    <property type="match status" value="1"/>
</dbReference>
<dbReference type="InterPro" id="IPR023214">
    <property type="entry name" value="HAD_sf"/>
</dbReference>
<comment type="subcellular location">
    <subcellularLocation>
        <location evidence="1 6">Nucleus</location>
    </subcellularLocation>
</comment>
<dbReference type="Gene3D" id="3.40.50.1000">
    <property type="entry name" value="HAD superfamily/HAD-like"/>
    <property type="match status" value="1"/>
</dbReference>
<evidence type="ECO:0000256" key="2">
    <source>
        <dbReference type="ARBA" id="ARBA00022801"/>
    </source>
</evidence>
<organism evidence="10 11">
    <name type="scientific">Terfezia boudieri ATCC MYA-4762</name>
    <dbReference type="NCBI Taxonomy" id="1051890"/>
    <lineage>
        <taxon>Eukaryota</taxon>
        <taxon>Fungi</taxon>
        <taxon>Dikarya</taxon>
        <taxon>Ascomycota</taxon>
        <taxon>Pezizomycotina</taxon>
        <taxon>Pezizomycetes</taxon>
        <taxon>Pezizales</taxon>
        <taxon>Pezizaceae</taxon>
        <taxon>Terfezia</taxon>
    </lineage>
</organism>
<comment type="catalytic activity">
    <reaction evidence="5 6">
        <text>O-phospho-L-threonyl-[protein] + H2O = L-threonyl-[protein] + phosphate</text>
        <dbReference type="Rhea" id="RHEA:47004"/>
        <dbReference type="Rhea" id="RHEA-COMP:11060"/>
        <dbReference type="Rhea" id="RHEA-COMP:11605"/>
        <dbReference type="ChEBI" id="CHEBI:15377"/>
        <dbReference type="ChEBI" id="CHEBI:30013"/>
        <dbReference type="ChEBI" id="CHEBI:43474"/>
        <dbReference type="ChEBI" id="CHEBI:61977"/>
        <dbReference type="EC" id="3.1.3.16"/>
    </reaction>
</comment>
<evidence type="ECO:0000256" key="3">
    <source>
        <dbReference type="ARBA" id="ARBA00023242"/>
    </source>
</evidence>
<feature type="region of interest" description="Disordered" evidence="7">
    <location>
        <begin position="623"/>
        <end position="663"/>
    </location>
</feature>
<dbReference type="EC" id="3.1.3.16" evidence="6"/>
<evidence type="ECO:0000256" key="4">
    <source>
        <dbReference type="ARBA" id="ARBA00047761"/>
    </source>
</evidence>
<keyword evidence="2 6" id="KW-0378">Hydrolase</keyword>
<feature type="domain" description="BRCT" evidence="8">
    <location>
        <begin position="528"/>
        <end position="621"/>
    </location>
</feature>
<evidence type="ECO:0000259" key="9">
    <source>
        <dbReference type="PROSITE" id="PS50969"/>
    </source>
</evidence>
<dbReference type="AlphaFoldDB" id="A0A3N4LV38"/>
<dbReference type="PROSITE" id="PS50969">
    <property type="entry name" value="FCP1"/>
    <property type="match status" value="1"/>
</dbReference>
<dbReference type="Pfam" id="PF00533">
    <property type="entry name" value="BRCT"/>
    <property type="match status" value="1"/>
</dbReference>
<comment type="catalytic activity">
    <reaction evidence="4 6">
        <text>O-phospho-L-seryl-[protein] + H2O = L-seryl-[protein] + phosphate</text>
        <dbReference type="Rhea" id="RHEA:20629"/>
        <dbReference type="Rhea" id="RHEA-COMP:9863"/>
        <dbReference type="Rhea" id="RHEA-COMP:11604"/>
        <dbReference type="ChEBI" id="CHEBI:15377"/>
        <dbReference type="ChEBI" id="CHEBI:29999"/>
        <dbReference type="ChEBI" id="CHEBI:43474"/>
        <dbReference type="ChEBI" id="CHEBI:83421"/>
        <dbReference type="EC" id="3.1.3.16"/>
    </reaction>
</comment>
<feature type="region of interest" description="Disordered" evidence="7">
    <location>
        <begin position="698"/>
        <end position="944"/>
    </location>
</feature>
<accession>A0A3N4LV38</accession>
<proteinExistence type="predicted"/>
<dbReference type="InterPro" id="IPR011947">
    <property type="entry name" value="FCP1_euk"/>
</dbReference>
<keyword evidence="11" id="KW-1185">Reference proteome</keyword>
<dbReference type="GO" id="GO:0008420">
    <property type="term" value="F:RNA polymerase II CTD heptapeptide repeat phosphatase activity"/>
    <property type="evidence" value="ECO:0007669"/>
    <property type="project" value="UniProtKB-UniRule"/>
</dbReference>
<dbReference type="PANTHER" id="PTHR23081:SF36">
    <property type="entry name" value="RNA POLYMERASE II SUBUNIT A C-TERMINAL DOMAIN PHOSPHATASE"/>
    <property type="match status" value="1"/>
</dbReference>
<dbReference type="GO" id="GO:0005634">
    <property type="term" value="C:nucleus"/>
    <property type="evidence" value="ECO:0007669"/>
    <property type="project" value="UniProtKB-SubCell"/>
</dbReference>
<name>A0A3N4LV38_9PEZI</name>
<dbReference type="InterPro" id="IPR036412">
    <property type="entry name" value="HAD-like_sf"/>
</dbReference>
<feature type="compositionally biased region" description="Basic and acidic residues" evidence="7">
    <location>
        <begin position="841"/>
        <end position="855"/>
    </location>
</feature>
<dbReference type="SUPFAM" id="SSF52113">
    <property type="entry name" value="BRCT domain"/>
    <property type="match status" value="1"/>
</dbReference>
<feature type="compositionally biased region" description="Basic residues" evidence="7">
    <location>
        <begin position="759"/>
        <end position="769"/>
    </location>
</feature>
<dbReference type="FunCoup" id="A0A3N4LV38">
    <property type="interactions" value="816"/>
</dbReference>
<evidence type="ECO:0000259" key="8">
    <source>
        <dbReference type="PROSITE" id="PS50172"/>
    </source>
</evidence>
<dbReference type="InterPro" id="IPR001357">
    <property type="entry name" value="BRCT_dom"/>
</dbReference>